<organism evidence="2 3">
    <name type="scientific">Pantoea rwandensis</name>
    <dbReference type="NCBI Taxonomy" id="1076550"/>
    <lineage>
        <taxon>Bacteria</taxon>
        <taxon>Pseudomonadati</taxon>
        <taxon>Pseudomonadota</taxon>
        <taxon>Gammaproteobacteria</taxon>
        <taxon>Enterobacterales</taxon>
        <taxon>Erwiniaceae</taxon>
        <taxon>Pantoea</taxon>
    </lineage>
</organism>
<dbReference type="InterPro" id="IPR011051">
    <property type="entry name" value="RmlC_Cupin_sf"/>
</dbReference>
<dbReference type="OrthoDB" id="663248at2"/>
<dbReference type="Proteomes" id="UP000193558">
    <property type="component" value="Unassembled WGS sequence"/>
</dbReference>
<dbReference type="PANTHER" id="PTHR40943:SF1">
    <property type="entry name" value="CYTOPLASMIC PROTEIN"/>
    <property type="match status" value="1"/>
</dbReference>
<feature type="domain" description="(S)-ureidoglycine aminohydrolase cupin" evidence="1">
    <location>
        <begin position="39"/>
        <end position="113"/>
    </location>
</feature>
<dbReference type="InterPro" id="IPR008579">
    <property type="entry name" value="UGlyAH_Cupin_dom"/>
</dbReference>
<dbReference type="InterPro" id="IPR014710">
    <property type="entry name" value="RmlC-like_jellyroll"/>
</dbReference>
<dbReference type="EMBL" id="MLFR01000001">
    <property type="protein sequence ID" value="ORM72115.1"/>
    <property type="molecule type" value="Genomic_DNA"/>
</dbReference>
<dbReference type="RefSeq" id="WP_084931871.1">
    <property type="nucleotide sequence ID" value="NZ_MLFR01000001.1"/>
</dbReference>
<comment type="caution">
    <text evidence="2">The sequence shown here is derived from an EMBL/GenBank/DDBJ whole genome shotgun (WGS) entry which is preliminary data.</text>
</comment>
<protein>
    <recommendedName>
        <fullName evidence="1">(S)-ureidoglycine aminohydrolase cupin domain-containing protein</fullName>
    </recommendedName>
</protein>
<dbReference type="SUPFAM" id="SSF51182">
    <property type="entry name" value="RmlC-like cupins"/>
    <property type="match status" value="1"/>
</dbReference>
<gene>
    <name evidence="2" type="ORF">HA51_03440</name>
</gene>
<dbReference type="PANTHER" id="PTHR40943">
    <property type="entry name" value="CYTOPLASMIC PROTEIN-RELATED"/>
    <property type="match status" value="1"/>
</dbReference>
<dbReference type="CDD" id="cd02227">
    <property type="entry name" value="cupin_TM1112-like"/>
    <property type="match status" value="1"/>
</dbReference>
<dbReference type="Pfam" id="PF05899">
    <property type="entry name" value="Cupin_3"/>
    <property type="match status" value="1"/>
</dbReference>
<evidence type="ECO:0000259" key="1">
    <source>
        <dbReference type="Pfam" id="PF05899"/>
    </source>
</evidence>
<name>A0A1X1D602_9GAMM</name>
<proteinExistence type="predicted"/>
<evidence type="ECO:0000313" key="2">
    <source>
        <dbReference type="EMBL" id="ORM72115.1"/>
    </source>
</evidence>
<reference evidence="2 3" key="1">
    <citation type="journal article" date="2017" name="Antonie Van Leeuwenhoek">
        <title>Phylogenomic resolution of the bacterial genus Pantoea and its relationship with Erwinia and Tatumella.</title>
        <authorList>
            <person name="Palmer M."/>
            <person name="Steenkamp E.T."/>
            <person name="Coetzee M.P."/>
            <person name="Chan W.Y."/>
            <person name="van Zyl E."/>
            <person name="De Maayer P."/>
            <person name="Coutinho T.A."/>
            <person name="Blom J."/>
            <person name="Smits T.H."/>
            <person name="Duffy B."/>
            <person name="Venter S.N."/>
        </authorList>
    </citation>
    <scope>NUCLEOTIDE SEQUENCE [LARGE SCALE GENOMIC DNA]</scope>
    <source>
        <strain evidence="2 3">LMG 26275</strain>
    </source>
</reference>
<dbReference type="AlphaFoldDB" id="A0A1X1D602"/>
<accession>A0A1X1D602</accession>
<sequence>MSQFTIIKSSSIKNNPLTSAGQRAGADHGDPQIALQTLAPDATGSLGIWECQPGGWPVHNRPDTEFTYIISGVAKLTDEKTGEVVEITGGDLVILPPGWSGRWDIIEPVRKVYAIY</sequence>
<dbReference type="Gene3D" id="2.60.120.10">
    <property type="entry name" value="Jelly Rolls"/>
    <property type="match status" value="1"/>
</dbReference>
<evidence type="ECO:0000313" key="3">
    <source>
        <dbReference type="Proteomes" id="UP000193558"/>
    </source>
</evidence>